<dbReference type="EMBL" id="VCEA01000003">
    <property type="protein sequence ID" value="KAB0343597.1"/>
    <property type="molecule type" value="Genomic_DNA"/>
</dbReference>
<dbReference type="Gene3D" id="2.40.10.10">
    <property type="entry name" value="Trypsin-like serine proteases"/>
    <property type="match status" value="1"/>
</dbReference>
<dbReference type="GO" id="GO:0004252">
    <property type="term" value="F:serine-type endopeptidase activity"/>
    <property type="evidence" value="ECO:0007669"/>
    <property type="project" value="InterPro"/>
</dbReference>
<gene>
    <name evidence="3" type="ORF">FD754_020523</name>
</gene>
<dbReference type="Pfam" id="PF00089">
    <property type="entry name" value="Trypsin"/>
    <property type="match status" value="1"/>
</dbReference>
<organism evidence="3 4">
    <name type="scientific">Muntiacus muntjak</name>
    <name type="common">Barking deer</name>
    <name type="synonym">Indian muntjac</name>
    <dbReference type="NCBI Taxonomy" id="9888"/>
    <lineage>
        <taxon>Eukaryota</taxon>
        <taxon>Metazoa</taxon>
        <taxon>Chordata</taxon>
        <taxon>Craniata</taxon>
        <taxon>Vertebrata</taxon>
        <taxon>Euteleostomi</taxon>
        <taxon>Mammalia</taxon>
        <taxon>Eutheria</taxon>
        <taxon>Laurasiatheria</taxon>
        <taxon>Artiodactyla</taxon>
        <taxon>Ruminantia</taxon>
        <taxon>Pecora</taxon>
        <taxon>Cervidae</taxon>
        <taxon>Muntiacinae</taxon>
        <taxon>Muntiacus</taxon>
    </lineage>
</organism>
<dbReference type="GO" id="GO:0006508">
    <property type="term" value="P:proteolysis"/>
    <property type="evidence" value="ECO:0007669"/>
    <property type="project" value="InterPro"/>
</dbReference>
<comment type="caution">
    <text evidence="3">The sequence shown here is derived from an EMBL/GenBank/DDBJ whole genome shotgun (WGS) entry which is preliminary data.</text>
</comment>
<protein>
    <recommendedName>
        <fullName evidence="2">Peptidase S1 domain-containing protein</fullName>
    </recommendedName>
</protein>
<dbReference type="PANTHER" id="PTHR24252:SF11">
    <property type="entry name" value="ATRIAL NATRIURETIC PEPTIDE-CONVERTING ENZYME ISOFORM X1"/>
    <property type="match status" value="1"/>
</dbReference>
<dbReference type="InterPro" id="IPR009003">
    <property type="entry name" value="Peptidase_S1_PA"/>
</dbReference>
<evidence type="ECO:0000259" key="2">
    <source>
        <dbReference type="Pfam" id="PF00089"/>
    </source>
</evidence>
<evidence type="ECO:0000256" key="1">
    <source>
        <dbReference type="ARBA" id="ARBA00023157"/>
    </source>
</evidence>
<dbReference type="InterPro" id="IPR001254">
    <property type="entry name" value="Trypsin_dom"/>
</dbReference>
<dbReference type="Proteomes" id="UP000326458">
    <property type="component" value="Unassembled WGS sequence"/>
</dbReference>
<keyword evidence="1" id="KW-1015">Disulfide bond</keyword>
<evidence type="ECO:0000313" key="3">
    <source>
        <dbReference type="EMBL" id="KAB0343597.1"/>
    </source>
</evidence>
<evidence type="ECO:0000313" key="4">
    <source>
        <dbReference type="Proteomes" id="UP000326458"/>
    </source>
</evidence>
<sequence length="115" mass="13001">MHCFYKFRLLILMLPPRQGRRHPAGFGDCGRRPAARMSKRILGGRTSRPGRWPWQCSLQSEPSGHICGCVLIAKKWVLTVAHCFEGHGFTCIPLPNPPPTSLSTRSLWVFLVHQP</sequence>
<dbReference type="PANTHER" id="PTHR24252">
    <property type="entry name" value="ACROSIN-RELATED"/>
    <property type="match status" value="1"/>
</dbReference>
<name>A0A5N3V388_MUNMU</name>
<reference evidence="3 4" key="1">
    <citation type="submission" date="2019-06" db="EMBL/GenBank/DDBJ databases">
        <title>Discovery of a novel chromosome fission-fusion reversal in muntjac.</title>
        <authorList>
            <person name="Mudd A.B."/>
            <person name="Bredeson J.V."/>
            <person name="Baum R."/>
            <person name="Hockemeyer D."/>
            <person name="Rokhsar D.S."/>
        </authorList>
    </citation>
    <scope>NUCLEOTIDE SEQUENCE [LARGE SCALE GENOMIC DNA]</scope>
    <source>
        <strain evidence="3">UTSW_UCB_Mm</strain>
        <tissue evidence="3">Fibroblast cell line</tissue>
    </source>
</reference>
<dbReference type="AlphaFoldDB" id="A0A5N3V388"/>
<keyword evidence="4" id="KW-1185">Reference proteome</keyword>
<proteinExistence type="predicted"/>
<feature type="domain" description="Peptidase S1" evidence="2">
    <location>
        <begin position="41"/>
        <end position="86"/>
    </location>
</feature>
<dbReference type="SUPFAM" id="SSF50494">
    <property type="entry name" value="Trypsin-like serine proteases"/>
    <property type="match status" value="1"/>
</dbReference>
<accession>A0A5N3V388</accession>
<dbReference type="InterPro" id="IPR043504">
    <property type="entry name" value="Peptidase_S1_PA_chymotrypsin"/>
</dbReference>